<keyword evidence="8" id="KW-1185">Reference proteome</keyword>
<evidence type="ECO:0000256" key="4">
    <source>
        <dbReference type="ARBA" id="ARBA00035269"/>
    </source>
</evidence>
<dbReference type="PANTHER" id="PTHR13528:SF2">
    <property type="entry name" value="LARGE RIBOSOMAL SUBUNIT PROTEIN BL28M"/>
    <property type="match status" value="1"/>
</dbReference>
<evidence type="ECO:0000256" key="1">
    <source>
        <dbReference type="ARBA" id="ARBA00008760"/>
    </source>
</evidence>
<accession>A0ABY6KG15</accession>
<evidence type="ECO:0000256" key="3">
    <source>
        <dbReference type="ARBA" id="ARBA00023274"/>
    </source>
</evidence>
<protein>
    <recommendedName>
        <fullName evidence="4">Large ribosomal subunit protein bL28m</fullName>
    </recommendedName>
    <alternativeName>
        <fullName evidence="5">39S ribosomal protein L28, mitochondrial</fullName>
    </alternativeName>
</protein>
<keyword evidence="3" id="KW-0687">Ribonucleoprotein</keyword>
<evidence type="ECO:0000313" key="8">
    <source>
        <dbReference type="Proteomes" id="UP001235939"/>
    </source>
</evidence>
<keyword evidence="6" id="KW-0175">Coiled coil</keyword>
<comment type="similarity">
    <text evidence="1">Belongs to the bacterial ribosomal protein bL28 family.</text>
</comment>
<feature type="coiled-coil region" evidence="6">
    <location>
        <begin position="225"/>
        <end position="257"/>
    </location>
</feature>
<dbReference type="InterPro" id="IPR026569">
    <property type="entry name" value="Ribosomal_bL28"/>
</dbReference>
<dbReference type="EMBL" id="CP092866">
    <property type="protein sequence ID" value="UYV66722.1"/>
    <property type="molecule type" value="Genomic_DNA"/>
</dbReference>
<dbReference type="Proteomes" id="UP001235939">
    <property type="component" value="Chromosome 04"/>
</dbReference>
<evidence type="ECO:0000256" key="2">
    <source>
        <dbReference type="ARBA" id="ARBA00022980"/>
    </source>
</evidence>
<reference evidence="7 8" key="1">
    <citation type="submission" date="2022-01" db="EMBL/GenBank/DDBJ databases">
        <title>A chromosomal length assembly of Cordylochernes scorpioides.</title>
        <authorList>
            <person name="Zeh D."/>
            <person name="Zeh J."/>
        </authorList>
    </citation>
    <scope>NUCLEOTIDE SEQUENCE [LARGE SCALE GENOMIC DNA]</scope>
    <source>
        <strain evidence="7">IN4F17</strain>
        <tissue evidence="7">Whole Body</tissue>
    </source>
</reference>
<evidence type="ECO:0000313" key="7">
    <source>
        <dbReference type="EMBL" id="UYV66722.1"/>
    </source>
</evidence>
<proteinExistence type="inferred from homology"/>
<keyword evidence="2" id="KW-0689">Ribosomal protein</keyword>
<evidence type="ECO:0000256" key="5">
    <source>
        <dbReference type="ARBA" id="ARBA00035538"/>
    </source>
</evidence>
<dbReference type="InterPro" id="IPR034704">
    <property type="entry name" value="Ribosomal_bL28/bL31-like_sf"/>
</dbReference>
<dbReference type="PANTHER" id="PTHR13528">
    <property type="entry name" value="39S RIBOSOMAL PROTEIN L28, MITOCHONDRIAL"/>
    <property type="match status" value="1"/>
</dbReference>
<gene>
    <name evidence="7" type="ORF">LAZ67_4002673</name>
</gene>
<organism evidence="7 8">
    <name type="scientific">Cordylochernes scorpioides</name>
    <dbReference type="NCBI Taxonomy" id="51811"/>
    <lineage>
        <taxon>Eukaryota</taxon>
        <taxon>Metazoa</taxon>
        <taxon>Ecdysozoa</taxon>
        <taxon>Arthropoda</taxon>
        <taxon>Chelicerata</taxon>
        <taxon>Arachnida</taxon>
        <taxon>Pseudoscorpiones</taxon>
        <taxon>Cheliferoidea</taxon>
        <taxon>Chernetidae</taxon>
        <taxon>Cordylochernes</taxon>
    </lineage>
</organism>
<sequence length="269" mass="31240">MINIPFTILTKALASLPQASKVFSRSVVWPPLELHTSDHNGLGKWKMINGVIYPIENVPIPVIYPKESNEGLWGGEGIVKGYRNLFKTRKHNTPLPRIWFPWLKNGVVYSEILDKYMEVVVTERTLQLIDENYGFDNYILKTPVNDLKSQLALDIRRKLLLTLVRKEMYPNDPEKAKEIYEKYKEHIIPEDQAEWHGLSLKDAISKQLKIEAEASKPTPKKHLYRQQLIEALKNKQIELIEEEKQKEEEASLTLMEKLKNPSSLLKKSK</sequence>
<name>A0ABY6KG15_9ARAC</name>
<evidence type="ECO:0000256" key="6">
    <source>
        <dbReference type="SAM" id="Coils"/>
    </source>
</evidence>
<dbReference type="SUPFAM" id="SSF143800">
    <property type="entry name" value="L28p-like"/>
    <property type="match status" value="1"/>
</dbReference>